<comment type="caution">
    <text evidence="1">The sequence shown here is derived from an EMBL/GenBank/DDBJ whole genome shotgun (WGS) entry which is preliminary data.</text>
</comment>
<dbReference type="PANTHER" id="PTHR34413">
    <property type="entry name" value="PROPHAGE TAIL FIBER ASSEMBLY PROTEIN HOMOLOG TFAE-RELATED-RELATED"/>
    <property type="match status" value="1"/>
</dbReference>
<dbReference type="AlphaFoldDB" id="A0A1E7YW81"/>
<evidence type="ECO:0000313" key="2">
    <source>
        <dbReference type="Proteomes" id="UP000243534"/>
    </source>
</evidence>
<gene>
    <name evidence="1" type="ORF">BBW68_14260</name>
</gene>
<name>A0A1E7YW81_9GAMM</name>
<proteinExistence type="predicted"/>
<dbReference type="PANTHER" id="PTHR34413:SF2">
    <property type="entry name" value="PROPHAGE TAIL FIBER ASSEMBLY PROTEIN HOMOLOG TFAE-RELATED"/>
    <property type="match status" value="1"/>
</dbReference>
<reference evidence="1 2" key="1">
    <citation type="submission" date="2016-07" db="EMBL/GenBank/DDBJ databases">
        <authorList>
            <person name="Yuval B."/>
        </authorList>
    </citation>
    <scope>NUCLEOTIDE SEQUENCE [LARGE SCALE GENOMIC DNA]</scope>
    <source>
        <strain evidence="1 2">IL</strain>
    </source>
</reference>
<evidence type="ECO:0000313" key="1">
    <source>
        <dbReference type="EMBL" id="OFC60789.1"/>
    </source>
</evidence>
<organism evidence="1 2">
    <name type="scientific">Candidatus Erwinia dacicola</name>
    <dbReference type="NCBI Taxonomy" id="252393"/>
    <lineage>
        <taxon>Bacteria</taxon>
        <taxon>Pseudomonadati</taxon>
        <taxon>Pseudomonadota</taxon>
        <taxon>Gammaproteobacteria</taxon>
        <taxon>Enterobacterales</taxon>
        <taxon>Erwiniaceae</taxon>
        <taxon>Erwinia</taxon>
    </lineage>
</organism>
<dbReference type="EMBL" id="MAYS01000496">
    <property type="protein sequence ID" value="OFC60789.1"/>
    <property type="molecule type" value="Genomic_DNA"/>
</dbReference>
<dbReference type="Proteomes" id="UP000243534">
    <property type="component" value="Unassembled WGS sequence"/>
</dbReference>
<dbReference type="RefSeq" id="WP_070135670.1">
    <property type="nucleotide sequence ID" value="NZ_MAYS01000496.1"/>
</dbReference>
<dbReference type="InterPro" id="IPR003458">
    <property type="entry name" value="Phage_T4_Gp38_tail_assem"/>
</dbReference>
<protein>
    <submittedName>
        <fullName evidence="1">Phage tail protein</fullName>
    </submittedName>
</protein>
<dbReference type="InterPro" id="IPR051220">
    <property type="entry name" value="TFA_Chaperone"/>
</dbReference>
<dbReference type="Pfam" id="PF02413">
    <property type="entry name" value="Caudo_TAP"/>
    <property type="match status" value="1"/>
</dbReference>
<dbReference type="OrthoDB" id="8596093at2"/>
<accession>A0A1E7YW81</accession>
<sequence length="202" mass="22009">MAKAELNQDMIATMAGEITVYNYDGETREYLSSSFEYLAVGVGIPANSCIDAPVESKTGVAICRTVDLSAWEYVADHRGEKVYSTETGEAIAMTVPGDYPEGTTTLVPATEYDKWNGSEWVTDTVAQREVDVAAAVLQKTVLLDGAKATISLWQTELQLDILGDKDKASLILWLAYIKELQAVIPDSTPNIKWPTPPVEQAS</sequence>